<evidence type="ECO:0000313" key="2">
    <source>
        <dbReference type="EMBL" id="EQD32331.1"/>
    </source>
</evidence>
<comment type="caution">
    <text evidence="2">The sequence shown here is derived from an EMBL/GenBank/DDBJ whole genome shotgun (WGS) entry which is preliminary data.</text>
</comment>
<reference evidence="2" key="1">
    <citation type="submission" date="2013-08" db="EMBL/GenBank/DDBJ databases">
        <authorList>
            <person name="Mendez C."/>
            <person name="Richter M."/>
            <person name="Ferrer M."/>
            <person name="Sanchez J."/>
        </authorList>
    </citation>
    <scope>NUCLEOTIDE SEQUENCE</scope>
</reference>
<feature type="non-terminal residue" evidence="2">
    <location>
        <position position="159"/>
    </location>
</feature>
<reference evidence="2" key="2">
    <citation type="journal article" date="2014" name="ISME J.">
        <title>Microbial stratification in low pH oxic and suboxic macroscopic growths along an acid mine drainage.</title>
        <authorList>
            <person name="Mendez-Garcia C."/>
            <person name="Mesa V."/>
            <person name="Sprenger R.R."/>
            <person name="Richter M."/>
            <person name="Diez M.S."/>
            <person name="Solano J."/>
            <person name="Bargiela R."/>
            <person name="Golyshina O.V."/>
            <person name="Manteca A."/>
            <person name="Ramos J.L."/>
            <person name="Gallego J.R."/>
            <person name="Llorente I."/>
            <person name="Martins Dos Santos V.A."/>
            <person name="Jensen O.N."/>
            <person name="Pelaez A.I."/>
            <person name="Sanchez J."/>
            <person name="Ferrer M."/>
        </authorList>
    </citation>
    <scope>NUCLEOTIDE SEQUENCE</scope>
</reference>
<dbReference type="CDD" id="cd07361">
    <property type="entry name" value="MEMO_like"/>
    <property type="match status" value="1"/>
</dbReference>
<proteinExistence type="inferred from homology"/>
<dbReference type="Gene3D" id="3.40.830.10">
    <property type="entry name" value="LigB-like"/>
    <property type="match status" value="1"/>
</dbReference>
<sequence length="159" mass="17794">LDRLRRPPIEVDEAAHAREHSIEVQLPFLEYVLPRPRFVALEVRYGPFAALERIAAVVREAVAGRDVLLIASTDFSHYVPAETVRRLDALAIEAIRARDGHRLYDTVQRHDISMCGVAPTTVLLRALADEPLRARLLRWGHSGERPACRTSSDTPPSSS</sequence>
<protein>
    <submittedName>
        <fullName evidence="2">UPF0103/Mediator of ErbB2A-driven cell motility (Memo), related domain protein</fullName>
    </submittedName>
</protein>
<dbReference type="NCBIfam" id="TIGR04336">
    <property type="entry name" value="AmmeMemoSam_B"/>
    <property type="match status" value="1"/>
</dbReference>
<dbReference type="PANTHER" id="PTHR11060:SF0">
    <property type="entry name" value="PROTEIN MEMO1"/>
    <property type="match status" value="1"/>
</dbReference>
<dbReference type="EMBL" id="AUZZ01009858">
    <property type="protein sequence ID" value="EQD32331.1"/>
    <property type="molecule type" value="Genomic_DNA"/>
</dbReference>
<evidence type="ECO:0000256" key="1">
    <source>
        <dbReference type="ARBA" id="ARBA00006315"/>
    </source>
</evidence>
<dbReference type="PANTHER" id="PTHR11060">
    <property type="entry name" value="PROTEIN MEMO1"/>
    <property type="match status" value="1"/>
</dbReference>
<feature type="non-terminal residue" evidence="2">
    <location>
        <position position="1"/>
    </location>
</feature>
<dbReference type="InterPro" id="IPR002737">
    <property type="entry name" value="MEMO1_fam"/>
</dbReference>
<gene>
    <name evidence="2" type="ORF">B2A_13619</name>
</gene>
<name>T0YAT7_9ZZZZ</name>
<comment type="similarity">
    <text evidence="1">Belongs to the MEMO1 family.</text>
</comment>
<organism evidence="2">
    <name type="scientific">mine drainage metagenome</name>
    <dbReference type="NCBI Taxonomy" id="410659"/>
    <lineage>
        <taxon>unclassified sequences</taxon>
        <taxon>metagenomes</taxon>
        <taxon>ecological metagenomes</taxon>
    </lineage>
</organism>
<dbReference type="AlphaFoldDB" id="T0YAT7"/>
<accession>T0YAT7</accession>
<dbReference type="Pfam" id="PF01875">
    <property type="entry name" value="Memo"/>
    <property type="match status" value="1"/>
</dbReference>